<keyword evidence="3" id="KW-1185">Reference proteome</keyword>
<keyword evidence="1" id="KW-0812">Transmembrane</keyword>
<keyword evidence="1" id="KW-0472">Membrane</keyword>
<sequence>MLCPPGNYADANLSACLPCKQHLFLNVTSGNCEECLENKFPNEDNTDCIIVCPDQYWPNLDAWQCLKKPLIRLTWWQHITIAWLALATIVLLGIFIFWNYPFYESVDLPFAPDEDFSDYYTDVEIKNVEVFLNEQDILVVED</sequence>
<evidence type="ECO:0008006" key="4">
    <source>
        <dbReference type="Google" id="ProtNLM"/>
    </source>
</evidence>
<comment type="caution">
    <text evidence="2">The sequence shown here is derived from an EMBL/GenBank/DDBJ whole genome shotgun (WGS) entry which is preliminary data.</text>
</comment>
<reference evidence="2 3" key="1">
    <citation type="journal article" date="2024" name="BMC Biol.">
        <title>Comparative genomics of Ascetosporea gives new insight into the evolutionary basis for animal parasitism in Rhizaria.</title>
        <authorList>
            <person name="Hiltunen Thoren M."/>
            <person name="Onut-Brannstrom I."/>
            <person name="Alfjorden A."/>
            <person name="Peckova H."/>
            <person name="Swords F."/>
            <person name="Hooper C."/>
            <person name="Holzer A.S."/>
            <person name="Bass D."/>
            <person name="Burki F."/>
        </authorList>
    </citation>
    <scope>NUCLEOTIDE SEQUENCE [LARGE SCALE GENOMIC DNA]</scope>
    <source>
        <strain evidence="2">20-A016</strain>
    </source>
</reference>
<organism evidence="2 3">
    <name type="scientific">Bonamia ostreae</name>
    <dbReference type="NCBI Taxonomy" id="126728"/>
    <lineage>
        <taxon>Eukaryota</taxon>
        <taxon>Sar</taxon>
        <taxon>Rhizaria</taxon>
        <taxon>Endomyxa</taxon>
        <taxon>Ascetosporea</taxon>
        <taxon>Haplosporida</taxon>
        <taxon>Bonamia</taxon>
    </lineage>
</organism>
<dbReference type="EMBL" id="JBDODL010000287">
    <property type="protein sequence ID" value="MES1919429.1"/>
    <property type="molecule type" value="Genomic_DNA"/>
</dbReference>
<dbReference type="Proteomes" id="UP001439008">
    <property type="component" value="Unassembled WGS sequence"/>
</dbReference>
<gene>
    <name evidence="2" type="ORF">MHBO_001266</name>
</gene>
<dbReference type="SUPFAM" id="SSF57184">
    <property type="entry name" value="Growth factor receptor domain"/>
    <property type="match status" value="1"/>
</dbReference>
<name>A0ABV2AIC3_9EUKA</name>
<protein>
    <recommendedName>
        <fullName evidence="4">Tyrosine-protein kinase ephrin type A/B receptor-like domain-containing protein</fullName>
    </recommendedName>
</protein>
<evidence type="ECO:0000256" key="1">
    <source>
        <dbReference type="SAM" id="Phobius"/>
    </source>
</evidence>
<accession>A0ABV2AIC3</accession>
<feature type="transmembrane region" description="Helical" evidence="1">
    <location>
        <begin position="81"/>
        <end position="100"/>
    </location>
</feature>
<proteinExistence type="predicted"/>
<dbReference type="Gene3D" id="2.10.220.10">
    <property type="entry name" value="Hormone Receptor, Insulin-like Growth Factor Receptor 1, Chain A, domain 2"/>
    <property type="match status" value="1"/>
</dbReference>
<dbReference type="InterPro" id="IPR009030">
    <property type="entry name" value="Growth_fac_rcpt_cys_sf"/>
</dbReference>
<evidence type="ECO:0000313" key="2">
    <source>
        <dbReference type="EMBL" id="MES1919429.1"/>
    </source>
</evidence>
<keyword evidence="1" id="KW-1133">Transmembrane helix</keyword>
<evidence type="ECO:0000313" key="3">
    <source>
        <dbReference type="Proteomes" id="UP001439008"/>
    </source>
</evidence>